<comment type="caution">
    <text evidence="2">The sequence shown here is derived from an EMBL/GenBank/DDBJ whole genome shotgun (WGS) entry which is preliminary data.</text>
</comment>
<dbReference type="PROSITE" id="PS51257">
    <property type="entry name" value="PROKAR_LIPOPROTEIN"/>
    <property type="match status" value="1"/>
</dbReference>
<protein>
    <submittedName>
        <fullName evidence="2">ABC transporter substrate-binding protein</fullName>
    </submittedName>
</protein>
<evidence type="ECO:0000313" key="2">
    <source>
        <dbReference type="EMBL" id="MFD1056163.1"/>
    </source>
</evidence>
<dbReference type="PANTHER" id="PTHR30024:SF48">
    <property type="entry name" value="ABC TRANSPORTER SUBSTRATE-BINDING PROTEIN"/>
    <property type="match status" value="1"/>
</dbReference>
<proteinExistence type="predicted"/>
<accession>A0ABW3MZR5</accession>
<dbReference type="SUPFAM" id="SSF53850">
    <property type="entry name" value="Periplasmic binding protein-like II"/>
    <property type="match status" value="1"/>
</dbReference>
<evidence type="ECO:0000259" key="1">
    <source>
        <dbReference type="Pfam" id="PF09084"/>
    </source>
</evidence>
<gene>
    <name evidence="2" type="ORF">ACFQ2V_17770</name>
</gene>
<keyword evidence="3" id="KW-1185">Reference proteome</keyword>
<reference evidence="3" key="1">
    <citation type="journal article" date="2019" name="Int. J. Syst. Evol. Microbiol.">
        <title>The Global Catalogue of Microorganisms (GCM) 10K type strain sequencing project: providing services to taxonomists for standard genome sequencing and annotation.</title>
        <authorList>
            <consortium name="The Broad Institute Genomics Platform"/>
            <consortium name="The Broad Institute Genome Sequencing Center for Infectious Disease"/>
            <person name="Wu L."/>
            <person name="Ma J."/>
        </authorList>
    </citation>
    <scope>NUCLEOTIDE SEQUENCE [LARGE SCALE GENOMIC DNA]</scope>
    <source>
        <strain evidence="3">CCUG 57508</strain>
    </source>
</reference>
<dbReference type="Gene3D" id="3.40.190.10">
    <property type="entry name" value="Periplasmic binding protein-like II"/>
    <property type="match status" value="2"/>
</dbReference>
<feature type="domain" description="SsuA/THI5-like" evidence="1">
    <location>
        <begin position="137"/>
        <end position="214"/>
    </location>
</feature>
<sequence length="361" mass="38142">MPISTRTRPTRRRSLLVVLGAVPVLAVLTACGGSSKAADSGPALALTAALPNAVPNGTTLVVGDPQVEQALKLSGELDKFSYPVTFANISGGPQTLEAFRAKALDVGSVADIPPLQAAWTGVDTRIVAAQFRTQPQTHPVYQLGVAPGVTVKSLADLRGKKIAYSPGQAQGALVLRVLQKAGLTQGDVQLVELPSTGDVYPTALSSKQIDVAPLGGVAVTRYLTKYASDGATVVPHGLRDDPAHLYALESSLQDAGKAAAIREYVAHWGVALKWIDEHPKEWIEGYYVKNQGLSAADGGYLVKAAGARDVPTDWTAAIKRHQATADLLSTEQKRAHIDVATIWDRRFEKVGGTAYRTGRAS</sequence>
<evidence type="ECO:0000313" key="3">
    <source>
        <dbReference type="Proteomes" id="UP001597046"/>
    </source>
</evidence>
<dbReference type="Proteomes" id="UP001597046">
    <property type="component" value="Unassembled WGS sequence"/>
</dbReference>
<dbReference type="Pfam" id="PF09084">
    <property type="entry name" value="NMT1"/>
    <property type="match status" value="1"/>
</dbReference>
<organism evidence="2 3">
    <name type="scientific">Terrabacter terrigena</name>
    <dbReference type="NCBI Taxonomy" id="574718"/>
    <lineage>
        <taxon>Bacteria</taxon>
        <taxon>Bacillati</taxon>
        <taxon>Actinomycetota</taxon>
        <taxon>Actinomycetes</taxon>
        <taxon>Micrococcales</taxon>
        <taxon>Intrasporangiaceae</taxon>
        <taxon>Terrabacter</taxon>
    </lineage>
</organism>
<dbReference type="PANTHER" id="PTHR30024">
    <property type="entry name" value="ALIPHATIC SULFONATES-BINDING PROTEIN-RELATED"/>
    <property type="match status" value="1"/>
</dbReference>
<dbReference type="InterPro" id="IPR015168">
    <property type="entry name" value="SsuA/THI5"/>
</dbReference>
<dbReference type="RefSeq" id="WP_386054207.1">
    <property type="nucleotide sequence ID" value="NZ_JBHTKH010000015.1"/>
</dbReference>
<name>A0ABW3MZR5_9MICO</name>
<dbReference type="EMBL" id="JBHTKH010000015">
    <property type="protein sequence ID" value="MFD1056163.1"/>
    <property type="molecule type" value="Genomic_DNA"/>
</dbReference>